<protein>
    <submittedName>
        <fullName evidence="3">Uncharacterized protein</fullName>
    </submittedName>
</protein>
<proteinExistence type="predicted"/>
<name>A0A3P7LT28_DIBLA</name>
<evidence type="ECO:0000256" key="1">
    <source>
        <dbReference type="SAM" id="MobiDB-lite"/>
    </source>
</evidence>
<dbReference type="Proteomes" id="UP000281553">
    <property type="component" value="Unassembled WGS sequence"/>
</dbReference>
<organism evidence="3 4">
    <name type="scientific">Dibothriocephalus latus</name>
    <name type="common">Fish tapeworm</name>
    <name type="synonym">Diphyllobothrium latum</name>
    <dbReference type="NCBI Taxonomy" id="60516"/>
    <lineage>
        <taxon>Eukaryota</taxon>
        <taxon>Metazoa</taxon>
        <taxon>Spiralia</taxon>
        <taxon>Lophotrochozoa</taxon>
        <taxon>Platyhelminthes</taxon>
        <taxon>Cestoda</taxon>
        <taxon>Eucestoda</taxon>
        <taxon>Diphyllobothriidea</taxon>
        <taxon>Diphyllobothriidae</taxon>
        <taxon>Dibothriocephalus</taxon>
    </lineage>
</organism>
<dbReference type="EMBL" id="UYRU01055799">
    <property type="protein sequence ID" value="VDN13188.1"/>
    <property type="molecule type" value="Genomic_DNA"/>
</dbReference>
<evidence type="ECO:0000313" key="4">
    <source>
        <dbReference type="Proteomes" id="UP000281553"/>
    </source>
</evidence>
<accession>A0A3P7LT28</accession>
<sequence length="263" mass="29698">MQRNTMVSKRFNRQKLIEMDSADLERIVKNLVWLRFSKPINYIEAQDFLNKLSQDVDMKPPVASFQLDRSGKILQFHVPFQAGLTADDVIASLLRFGEVRSQVEVGTSLVCSRADLRILTELNGIPYQPYKTGGFPNSGPENRNLTPQSRNRISRASFVAIIIFCTIAVIAAFLLFLQYMVRSGRCFNRKGSGESILTKAQYGEEDSEKMMPNLSSESPGSPPPYHDSYASRLSELTNIVNRALCSLRNMDVTNLFLLFKAPF</sequence>
<evidence type="ECO:0000313" key="3">
    <source>
        <dbReference type="EMBL" id="VDN13188.1"/>
    </source>
</evidence>
<reference evidence="3 4" key="1">
    <citation type="submission" date="2018-11" db="EMBL/GenBank/DDBJ databases">
        <authorList>
            <consortium name="Pathogen Informatics"/>
        </authorList>
    </citation>
    <scope>NUCLEOTIDE SEQUENCE [LARGE SCALE GENOMIC DNA]</scope>
</reference>
<evidence type="ECO:0000256" key="2">
    <source>
        <dbReference type="SAM" id="Phobius"/>
    </source>
</evidence>
<feature type="region of interest" description="Disordered" evidence="1">
    <location>
        <begin position="203"/>
        <end position="227"/>
    </location>
</feature>
<keyword evidence="2" id="KW-1133">Transmembrane helix</keyword>
<gene>
    <name evidence="3" type="ORF">DILT_LOCUS9019</name>
</gene>
<keyword evidence="2" id="KW-0472">Membrane</keyword>
<dbReference type="OrthoDB" id="10386010at2759"/>
<dbReference type="AlphaFoldDB" id="A0A3P7LT28"/>
<feature type="transmembrane region" description="Helical" evidence="2">
    <location>
        <begin position="158"/>
        <end position="181"/>
    </location>
</feature>
<keyword evidence="2" id="KW-0812">Transmembrane</keyword>
<keyword evidence="4" id="KW-1185">Reference proteome</keyword>